<evidence type="ECO:0000313" key="1">
    <source>
        <dbReference type="EMBL" id="TNC49446.1"/>
    </source>
</evidence>
<sequence>MRPADLLGRTSVRLALAFALLLIAAFAAAGAVAWGLIRQDLEAQADRRILQTWRTIATEAVDGPEELAAAVEEQLAAVADLSTVILLTDSSGATLAGNLQAFQGTAGWSNRSAMDLGLPEGSSFRLYAGPVSEGFLVVGSTDADLHEIGAIVLGALG</sequence>
<organism evidence="1 2">
    <name type="scientific">Rubellimicrobium rubrum</name>
    <dbReference type="NCBI Taxonomy" id="2585369"/>
    <lineage>
        <taxon>Bacteria</taxon>
        <taxon>Pseudomonadati</taxon>
        <taxon>Pseudomonadota</taxon>
        <taxon>Alphaproteobacteria</taxon>
        <taxon>Rhodobacterales</taxon>
        <taxon>Roseobacteraceae</taxon>
        <taxon>Rubellimicrobium</taxon>
    </lineage>
</organism>
<accession>A0A5C4MWQ2</accession>
<dbReference type="Proteomes" id="UP000305887">
    <property type="component" value="Unassembled WGS sequence"/>
</dbReference>
<dbReference type="RefSeq" id="WP_139076838.1">
    <property type="nucleotide sequence ID" value="NZ_VDFU01000011.1"/>
</dbReference>
<dbReference type="AlphaFoldDB" id="A0A5C4MWQ2"/>
<proteinExistence type="predicted"/>
<dbReference type="EMBL" id="VDFU01000011">
    <property type="protein sequence ID" value="TNC49446.1"/>
    <property type="molecule type" value="Genomic_DNA"/>
</dbReference>
<name>A0A5C4MWQ2_9RHOB</name>
<gene>
    <name evidence="1" type="ORF">FHG66_11165</name>
</gene>
<reference evidence="1 2" key="1">
    <citation type="submission" date="2019-06" db="EMBL/GenBank/DDBJ databases">
        <title>YIM 131921 draft genome.</title>
        <authorList>
            <person name="Jiang L."/>
        </authorList>
    </citation>
    <scope>NUCLEOTIDE SEQUENCE [LARGE SCALE GENOMIC DNA]</scope>
    <source>
        <strain evidence="1 2">YIM 131921</strain>
    </source>
</reference>
<protein>
    <submittedName>
        <fullName evidence="1">Uncharacterized protein</fullName>
    </submittedName>
</protein>
<comment type="caution">
    <text evidence="1">The sequence shown here is derived from an EMBL/GenBank/DDBJ whole genome shotgun (WGS) entry which is preliminary data.</text>
</comment>
<evidence type="ECO:0000313" key="2">
    <source>
        <dbReference type="Proteomes" id="UP000305887"/>
    </source>
</evidence>
<keyword evidence="2" id="KW-1185">Reference proteome</keyword>